<evidence type="ECO:0000313" key="2">
    <source>
        <dbReference type="Proteomes" id="UP000182344"/>
    </source>
</evidence>
<sequence length="74" mass="8391">MLEKCAGIRLYWSKLLKKYVKDERPLQPIAVYGSCEITGGVLECNMQLYNDNCALLGDGILSTRCKHVGNRRDK</sequence>
<name>A0A1J5HRR2_9BACT</name>
<dbReference type="EMBL" id="MNZO01000018">
    <property type="protein sequence ID" value="OIP87452.1"/>
    <property type="molecule type" value="Genomic_DNA"/>
</dbReference>
<gene>
    <name evidence="1" type="ORF">AUK05_01260</name>
</gene>
<reference evidence="1 2" key="1">
    <citation type="journal article" date="2016" name="Environ. Microbiol.">
        <title>Genomic resolution of a cold subsurface aquifer community provides metabolic insights for novel microbes adapted to high CO concentrations.</title>
        <authorList>
            <person name="Probst A.J."/>
            <person name="Castelle C.J."/>
            <person name="Singh A."/>
            <person name="Brown C.T."/>
            <person name="Anantharaman K."/>
            <person name="Sharon I."/>
            <person name="Hug L.A."/>
            <person name="Burstein D."/>
            <person name="Emerson J.B."/>
            <person name="Thomas B.C."/>
            <person name="Banfield J.F."/>
        </authorList>
    </citation>
    <scope>NUCLEOTIDE SEQUENCE [LARGE SCALE GENOMIC DNA]</scope>
    <source>
        <strain evidence="1">CG2_30_35_20</strain>
    </source>
</reference>
<comment type="caution">
    <text evidence="1">The sequence shown here is derived from an EMBL/GenBank/DDBJ whole genome shotgun (WGS) entry which is preliminary data.</text>
</comment>
<dbReference type="STRING" id="1805376.AUK05_01260"/>
<dbReference type="Proteomes" id="UP000182344">
    <property type="component" value="Unassembled WGS sequence"/>
</dbReference>
<organism evidence="1 2">
    <name type="scientific">Candidatus Shapirobacteria bacterium CG2_30_35_20</name>
    <dbReference type="NCBI Taxonomy" id="1805376"/>
    <lineage>
        <taxon>Bacteria</taxon>
        <taxon>Candidatus Shapironibacteriota</taxon>
    </lineage>
</organism>
<dbReference type="AlphaFoldDB" id="A0A1J5HRR2"/>
<accession>A0A1J5HRR2</accession>
<evidence type="ECO:0000313" key="1">
    <source>
        <dbReference type="EMBL" id="OIP87452.1"/>
    </source>
</evidence>
<proteinExistence type="predicted"/>
<protein>
    <submittedName>
        <fullName evidence="1">Uncharacterized protein</fullName>
    </submittedName>
</protein>